<keyword evidence="2" id="KW-1185">Reference proteome</keyword>
<dbReference type="RefSeq" id="WP_129892591.1">
    <property type="nucleotide sequence ID" value="NZ_CP035758.1"/>
</dbReference>
<proteinExistence type="predicted"/>
<gene>
    <name evidence="1" type="ORF">EPA93_38405</name>
</gene>
<protein>
    <recommendedName>
        <fullName evidence="3">DNA-binding protein</fullName>
    </recommendedName>
</protein>
<name>A0A4P6K1I0_KTERU</name>
<reference evidence="1 2" key="1">
    <citation type="submission" date="2019-01" db="EMBL/GenBank/DDBJ databases">
        <title>Ktedonosporobacter rubrisoli SCAWS-G2.</title>
        <authorList>
            <person name="Huang Y."/>
            <person name="Yan B."/>
        </authorList>
    </citation>
    <scope>NUCLEOTIDE SEQUENCE [LARGE SCALE GENOMIC DNA]</scope>
    <source>
        <strain evidence="1 2">SCAWS-G2</strain>
    </source>
</reference>
<dbReference type="Proteomes" id="UP000290365">
    <property type="component" value="Chromosome"/>
</dbReference>
<dbReference type="KEGG" id="kbs:EPA93_38405"/>
<dbReference type="AlphaFoldDB" id="A0A4P6K1I0"/>
<evidence type="ECO:0000313" key="1">
    <source>
        <dbReference type="EMBL" id="QBD81530.1"/>
    </source>
</evidence>
<accession>A0A4P6K1I0</accession>
<evidence type="ECO:0000313" key="2">
    <source>
        <dbReference type="Proteomes" id="UP000290365"/>
    </source>
</evidence>
<evidence type="ECO:0008006" key="3">
    <source>
        <dbReference type="Google" id="ProtNLM"/>
    </source>
</evidence>
<organism evidence="1 2">
    <name type="scientific">Ktedonosporobacter rubrisoli</name>
    <dbReference type="NCBI Taxonomy" id="2509675"/>
    <lineage>
        <taxon>Bacteria</taxon>
        <taxon>Bacillati</taxon>
        <taxon>Chloroflexota</taxon>
        <taxon>Ktedonobacteria</taxon>
        <taxon>Ktedonobacterales</taxon>
        <taxon>Ktedonosporobacteraceae</taxon>
        <taxon>Ktedonosporobacter</taxon>
    </lineage>
</organism>
<sequence length="72" mass="8148">MSNNWITTAEAAATISKNSHHTVSLHHVQRLLHRGKIRTRSMQGGMIFLKWSDVQTTRVAADTGRNNHADKR</sequence>
<dbReference type="EMBL" id="CP035758">
    <property type="protein sequence ID" value="QBD81530.1"/>
    <property type="molecule type" value="Genomic_DNA"/>
</dbReference>